<evidence type="ECO:0000313" key="6">
    <source>
        <dbReference type="Proteomes" id="UP001231518"/>
    </source>
</evidence>
<evidence type="ECO:0000256" key="1">
    <source>
        <dbReference type="ARBA" id="ARBA00004613"/>
    </source>
</evidence>
<keyword evidence="6" id="KW-1185">Reference proteome</keyword>
<dbReference type="PANTHER" id="PTHR39957:SF1">
    <property type="entry name" value="AT09846P1-RELATED"/>
    <property type="match status" value="1"/>
</dbReference>
<dbReference type="GO" id="GO:0005576">
    <property type="term" value="C:extracellular region"/>
    <property type="evidence" value="ECO:0007669"/>
    <property type="project" value="UniProtKB-SubCell"/>
</dbReference>
<keyword evidence="3" id="KW-0732">Signal</keyword>
<feature type="chain" id="PRO_5041942017" description="Single domain-containing protein" evidence="3">
    <location>
        <begin position="18"/>
        <end position="108"/>
    </location>
</feature>
<evidence type="ECO:0000256" key="3">
    <source>
        <dbReference type="SAM" id="SignalP"/>
    </source>
</evidence>
<dbReference type="SMART" id="SM01318">
    <property type="entry name" value="SVWC"/>
    <property type="match status" value="1"/>
</dbReference>
<reference evidence="5" key="1">
    <citation type="submission" date="2023-03" db="EMBL/GenBank/DDBJ databases">
        <title>Chromosome-level genomes of two armyworms, Mythimna separata and Mythimna loreyi, provide insights into the biosynthesis and reception of sex pheromones.</title>
        <authorList>
            <person name="Zhao H."/>
        </authorList>
    </citation>
    <scope>NUCLEOTIDE SEQUENCE</scope>
    <source>
        <strain evidence="5">BeijingLab</strain>
        <tissue evidence="5">Pupa</tissue>
    </source>
</reference>
<dbReference type="Proteomes" id="UP001231518">
    <property type="component" value="Chromosome 3"/>
</dbReference>
<name>A0AAD7YL48_MYTSE</name>
<comment type="subcellular location">
    <subcellularLocation>
        <location evidence="1">Secreted</location>
    </subcellularLocation>
</comment>
<dbReference type="InterPro" id="IPR053308">
    <property type="entry name" value="Vago-like"/>
</dbReference>
<evidence type="ECO:0000259" key="4">
    <source>
        <dbReference type="SMART" id="SM01318"/>
    </source>
</evidence>
<accession>A0AAD7YL48</accession>
<dbReference type="InterPro" id="IPR029277">
    <property type="entry name" value="SVWC_dom"/>
</dbReference>
<dbReference type="PANTHER" id="PTHR39957">
    <property type="entry name" value="AT09846P1-RELATED"/>
    <property type="match status" value="1"/>
</dbReference>
<gene>
    <name evidence="5" type="ORF">PYW07_012409</name>
</gene>
<evidence type="ECO:0000313" key="5">
    <source>
        <dbReference type="EMBL" id="KAJ8720366.1"/>
    </source>
</evidence>
<organism evidence="5 6">
    <name type="scientific">Mythimna separata</name>
    <name type="common">Oriental armyworm</name>
    <name type="synonym">Pseudaletia separata</name>
    <dbReference type="NCBI Taxonomy" id="271217"/>
    <lineage>
        <taxon>Eukaryota</taxon>
        <taxon>Metazoa</taxon>
        <taxon>Ecdysozoa</taxon>
        <taxon>Arthropoda</taxon>
        <taxon>Hexapoda</taxon>
        <taxon>Insecta</taxon>
        <taxon>Pterygota</taxon>
        <taxon>Neoptera</taxon>
        <taxon>Endopterygota</taxon>
        <taxon>Lepidoptera</taxon>
        <taxon>Glossata</taxon>
        <taxon>Ditrysia</taxon>
        <taxon>Noctuoidea</taxon>
        <taxon>Noctuidae</taxon>
        <taxon>Noctuinae</taxon>
        <taxon>Hadenini</taxon>
        <taxon>Mythimna</taxon>
    </lineage>
</organism>
<keyword evidence="2" id="KW-0964">Secreted</keyword>
<dbReference type="AlphaFoldDB" id="A0AAD7YL48"/>
<comment type="caution">
    <text evidence="5">The sequence shown here is derived from an EMBL/GenBank/DDBJ whole genome shotgun (WGS) entry which is preliminary data.</text>
</comment>
<protein>
    <recommendedName>
        <fullName evidence="4">Single domain-containing protein</fullName>
    </recommendedName>
</protein>
<proteinExistence type="predicted"/>
<feature type="signal peptide" evidence="3">
    <location>
        <begin position="1"/>
        <end position="17"/>
    </location>
</feature>
<dbReference type="EMBL" id="JARGEI010000014">
    <property type="protein sequence ID" value="KAJ8720366.1"/>
    <property type="molecule type" value="Genomic_DNA"/>
</dbReference>
<sequence>MLSKIIILAFVVGTATAAVSFEELPAKPCELAHKEGCYVKMIDDVIPYGSTRDPLGTCVRIQCSTSGIQYMTCGVLFNKDPKCHFTNKDVSKPYPNCCPNAKCDLDNN</sequence>
<feature type="domain" description="Single" evidence="4">
    <location>
        <begin position="37"/>
        <end position="103"/>
    </location>
</feature>
<dbReference type="Pfam" id="PF15430">
    <property type="entry name" value="SVWC"/>
    <property type="match status" value="1"/>
</dbReference>
<evidence type="ECO:0000256" key="2">
    <source>
        <dbReference type="ARBA" id="ARBA00022525"/>
    </source>
</evidence>